<dbReference type="FunFam" id="1.20.900.10:FF:000038">
    <property type="entry name" value="Myosin-M heavy chain"/>
    <property type="match status" value="1"/>
</dbReference>
<sequence>MDEPIVASSTQTRSCSTTRLESASTAVQHFKKTPLIPHPTMEREVAAVSPVGSLVLKQSNSFPSLLPSRLQKHYHIALLLSIILPSGFTRLSNSKNKHYGPGGKLLPSKSQISLPLDYTTTSNQATKAVGIAGSVETLNLTGTSISTSKSSSTTTSYQKQNSAKTTQPAKSNKYIRASSSSSTRSLANRSKSLTDKCEALEKVLSSSKRNQHYQPGLSLSREDISSPQPLKTAESLPHLPPQDMDSKSIEIVTKENDVSEIRIYSSSSALPSFPNDENLPYQGIIYESTKTLITTTSPDKSHPEIHYAATDLFPAAGAVALKPQPLALPPAPPTKTTTVPKPGEVETVGKSVVLIIDNSKKSVDTKSQRKESPLTYSQPIDTIPKVRALPQIPPAEKVKEQVYSVEENQEPLYDDVINHVDPCPPPKTELRAGSLGRKSISSLINSSTKGKEYKCLPPHQLGELPPLPPPPVPPHRSLPTQPGSGQVVSSTLPCPACPPSLPPPNLPSKNLSEFHNRPLVIQENEEDYLEESSVINGFPEATLFRSPAAAAPEEDLEQEVDNLYNDIGTPTNTSLLSSPGLVIGQHSSGAGSTMKSSTAAAFASAMKEAFLGAIKSMDFDKRSVHSSSSSSAGSSSHKQNHQSLNQPEASELIYDDTALINHSKMQNAPLPQPPPSNKSSTSSSSSSCPTLSKNLVMKQQQNQNVVDEIQDDDEEEANEPLYDDVLNLTQLEKSKELISQNQNQPNGEYHSSNSSDSGTEDLPPPLPTQGPPPLSKVATDFHFPVLPSIPLQSNTITGGSTASSEVPKSKASESSAKNDDEDSSSDKEVLDRTRSLLNELNEKLSKLNFTPEPSSSSSASSTSPGASSFSSTSSSGVDTKGELSHLAPGDFSTYISKVVISPSSESSGVEEDYNSEKNYSLSNGSDAASSSDENYKMSQVSKLVSETISLARGKFLENMKLSMLSGGNANNSNNNNNNQDSQGQSTPTGPGLLMMSSEKGNSDDSRVNNNNRNNTNIEEEEEEPIYEEIGDKPEKASRQSAPIPDIVEEDEEEDRSGSPVYADAFDAKSMFDGASRSEILSFLESIRDRLTGAESTSSSESQSSSISSKKDGKFLDLVERNDSGIGSESGSLLVSTKTGIELTKLILPASSSSSGSERSSSPPEMQIKAGGSLSPCPSRKQLCSDCNDVDLGLEEDPTVNTGVAHPPPHLVHHHHHHLSSEDVAGVSSSLVLHSHSGRGVCRSCNRKRNEKKEIIMEIYETELKYGRDLRIISEEFYKPIQIAGLLAKEQLDQIFLNVDELSQISLELTSRLKMAIHKSTNANGTVTNSNETNKQGDEDLSDVNVGKIFLQLGESMMTAFENYCTRQANAGALLSQLEKEKELLRIFLRVSQMENTVLRRMNLPAFLMVPVQRVTRYPLLLSRLVKVTPADHFSRDELQLAQEKIEQHLEHMNKTTREVASVKLWRRISIINGNSSSNNSAPVHRRSNSDLDTSNIRIRKMAMDVMDWSNFNDVSCVIDNQLGSVHFNGKAMRNIYGCLLARGKDLDLLASKMDQDLFFPPAEDVVKDVKLVLVRVKNTRFCLLRKIAPTFSSKPQKGAAQVYFKVQVVSSDIVKDNKQNILEQRFPKFQCAFNQQA</sequence>
<feature type="region of interest" description="Disordered" evidence="3">
    <location>
        <begin position="143"/>
        <end position="192"/>
    </location>
</feature>
<evidence type="ECO:0000256" key="1">
    <source>
        <dbReference type="ARBA" id="ARBA00004496"/>
    </source>
</evidence>
<dbReference type="GO" id="GO:0005085">
    <property type="term" value="F:guanyl-nucleotide exchange factor activity"/>
    <property type="evidence" value="ECO:0007669"/>
    <property type="project" value="InterPro"/>
</dbReference>
<evidence type="ECO:0000313" key="5">
    <source>
        <dbReference type="EMBL" id="ODM96027.1"/>
    </source>
</evidence>
<feature type="compositionally biased region" description="Pro residues" evidence="3">
    <location>
        <begin position="495"/>
        <end position="506"/>
    </location>
</feature>
<evidence type="ECO:0000313" key="6">
    <source>
        <dbReference type="Proteomes" id="UP000094527"/>
    </source>
</evidence>
<dbReference type="InterPro" id="IPR051480">
    <property type="entry name" value="Endocytic_GEF_Adapter"/>
</dbReference>
<feature type="compositionally biased region" description="Acidic residues" evidence="3">
    <location>
        <begin position="1017"/>
        <end position="1028"/>
    </location>
</feature>
<dbReference type="STRING" id="48709.A0A1D2MSF5"/>
<feature type="compositionally biased region" description="Pro residues" evidence="3">
    <location>
        <begin position="465"/>
        <end position="476"/>
    </location>
</feature>
<feature type="compositionally biased region" description="Low complexity" evidence="3">
    <location>
        <begin position="853"/>
        <end position="876"/>
    </location>
</feature>
<dbReference type="Proteomes" id="UP000094527">
    <property type="component" value="Unassembled WGS sequence"/>
</dbReference>
<gene>
    <name evidence="5" type="ORF">Ocin01_10656</name>
</gene>
<dbReference type="PROSITE" id="PS50010">
    <property type="entry name" value="DH_2"/>
    <property type="match status" value="1"/>
</dbReference>
<reference evidence="5 6" key="1">
    <citation type="journal article" date="2016" name="Genome Biol. Evol.">
        <title>Gene Family Evolution Reflects Adaptation to Soil Environmental Stressors in the Genome of the Collembolan Orchesella cincta.</title>
        <authorList>
            <person name="Faddeeva-Vakhrusheva A."/>
            <person name="Derks M.F."/>
            <person name="Anvar S.Y."/>
            <person name="Agamennone V."/>
            <person name="Suring W."/>
            <person name="Smit S."/>
            <person name="van Straalen N.M."/>
            <person name="Roelofs D."/>
        </authorList>
    </citation>
    <scope>NUCLEOTIDE SEQUENCE [LARGE SCALE GENOMIC DNA]</scope>
    <source>
        <tissue evidence="5">Mixed pool</tissue>
    </source>
</reference>
<name>A0A1D2MSF5_ORCCI</name>
<keyword evidence="6" id="KW-1185">Reference proteome</keyword>
<keyword evidence="2" id="KW-0963">Cytoplasm</keyword>
<proteinExistence type="predicted"/>
<dbReference type="GO" id="GO:0035025">
    <property type="term" value="P:positive regulation of Rho protein signal transduction"/>
    <property type="evidence" value="ECO:0007669"/>
    <property type="project" value="TreeGrafter"/>
</dbReference>
<dbReference type="OrthoDB" id="2015333at2759"/>
<dbReference type="InterPro" id="IPR035899">
    <property type="entry name" value="DBL_dom_sf"/>
</dbReference>
<dbReference type="GO" id="GO:0031097">
    <property type="term" value="C:medial cortex"/>
    <property type="evidence" value="ECO:0007669"/>
    <property type="project" value="UniProtKB-ARBA"/>
</dbReference>
<evidence type="ECO:0000256" key="3">
    <source>
        <dbReference type="SAM" id="MobiDB-lite"/>
    </source>
</evidence>
<feature type="compositionally biased region" description="Low complexity" evidence="3">
    <location>
        <begin position="176"/>
        <end position="191"/>
    </location>
</feature>
<feature type="compositionally biased region" description="Low complexity" evidence="3">
    <location>
        <begin position="143"/>
        <end position="156"/>
    </location>
</feature>
<feature type="compositionally biased region" description="Low complexity" evidence="3">
    <location>
        <begin position="677"/>
        <end position="707"/>
    </location>
</feature>
<feature type="region of interest" description="Disordered" evidence="3">
    <location>
        <begin position="205"/>
        <end position="244"/>
    </location>
</feature>
<feature type="compositionally biased region" description="Polar residues" evidence="3">
    <location>
        <begin position="727"/>
        <end position="757"/>
    </location>
</feature>
<comment type="subcellular location">
    <subcellularLocation>
        <location evidence="1">Cytoplasm</location>
    </subcellularLocation>
</comment>
<feature type="domain" description="DH" evidence="4">
    <location>
        <begin position="1250"/>
        <end position="1455"/>
    </location>
</feature>
<feature type="compositionally biased region" description="Basic and acidic residues" evidence="3">
    <location>
        <begin position="824"/>
        <end position="845"/>
    </location>
</feature>
<feature type="region of interest" description="Disordered" evidence="3">
    <location>
        <begin position="902"/>
        <end position="941"/>
    </location>
</feature>
<dbReference type="Gene3D" id="1.20.900.10">
    <property type="entry name" value="Dbl homology (DH) domain"/>
    <property type="match status" value="1"/>
</dbReference>
<dbReference type="PANTHER" id="PTHR46006">
    <property type="entry name" value="RHO GUANINE NUCLEOTIDE EXCHANGE FACTOR AT 64C, ISOFORM A"/>
    <property type="match status" value="1"/>
</dbReference>
<dbReference type="EMBL" id="LJIJ01000592">
    <property type="protein sequence ID" value="ODM96027.1"/>
    <property type="molecule type" value="Genomic_DNA"/>
</dbReference>
<feature type="compositionally biased region" description="Acidic residues" evidence="3">
    <location>
        <begin position="708"/>
        <end position="722"/>
    </location>
</feature>
<dbReference type="InterPro" id="IPR000219">
    <property type="entry name" value="DH_dom"/>
</dbReference>
<protein>
    <submittedName>
        <fullName evidence="5">Myosin-M heavy chain</fullName>
    </submittedName>
</protein>
<feature type="compositionally biased region" description="Pro residues" evidence="3">
    <location>
        <begin position="762"/>
        <end position="774"/>
    </location>
</feature>
<comment type="caution">
    <text evidence="5">The sequence shown here is derived from an EMBL/GenBank/DDBJ whole genome shotgun (WGS) entry which is preliminary data.</text>
</comment>
<feature type="region of interest" description="Disordered" evidence="3">
    <location>
        <begin position="1149"/>
        <end position="1177"/>
    </location>
</feature>
<accession>A0A1D2MSF5</accession>
<dbReference type="PANTHER" id="PTHR46006:SF5">
    <property type="entry name" value="DH DOMAIN-CONTAINING PROTEIN"/>
    <property type="match status" value="1"/>
</dbReference>
<evidence type="ECO:0000259" key="4">
    <source>
        <dbReference type="PROSITE" id="PS50010"/>
    </source>
</evidence>
<feature type="compositionally biased region" description="Polar residues" evidence="3">
    <location>
        <begin position="790"/>
        <end position="806"/>
    </location>
</feature>
<feature type="compositionally biased region" description="Low complexity" evidence="3">
    <location>
        <begin position="965"/>
        <end position="985"/>
    </location>
</feature>
<feature type="region of interest" description="Disordered" evidence="3">
    <location>
        <begin position="449"/>
        <end position="510"/>
    </location>
</feature>
<dbReference type="SMART" id="SM00325">
    <property type="entry name" value="RhoGEF"/>
    <property type="match status" value="1"/>
</dbReference>
<feature type="compositionally biased region" description="Polar residues" evidence="3">
    <location>
        <begin position="157"/>
        <end position="170"/>
    </location>
</feature>
<organism evidence="5 6">
    <name type="scientific">Orchesella cincta</name>
    <name type="common">Springtail</name>
    <name type="synonym">Podura cincta</name>
    <dbReference type="NCBI Taxonomy" id="48709"/>
    <lineage>
        <taxon>Eukaryota</taxon>
        <taxon>Metazoa</taxon>
        <taxon>Ecdysozoa</taxon>
        <taxon>Arthropoda</taxon>
        <taxon>Hexapoda</taxon>
        <taxon>Collembola</taxon>
        <taxon>Entomobryomorpha</taxon>
        <taxon>Entomobryoidea</taxon>
        <taxon>Orchesellidae</taxon>
        <taxon>Orchesellinae</taxon>
        <taxon>Orchesella</taxon>
    </lineage>
</organism>
<dbReference type="SUPFAM" id="SSF48065">
    <property type="entry name" value="DBL homology domain (DH-domain)"/>
    <property type="match status" value="1"/>
</dbReference>
<dbReference type="CDD" id="cd00160">
    <property type="entry name" value="RhoGEF"/>
    <property type="match status" value="1"/>
</dbReference>
<dbReference type="Pfam" id="PF00621">
    <property type="entry name" value="RhoGEF"/>
    <property type="match status" value="1"/>
</dbReference>
<feature type="compositionally biased region" description="Low complexity" evidence="3">
    <location>
        <begin position="625"/>
        <end position="636"/>
    </location>
</feature>
<feature type="compositionally biased region" description="Low complexity" evidence="3">
    <location>
        <begin position="1150"/>
        <end position="1161"/>
    </location>
</feature>
<evidence type="ECO:0000256" key="2">
    <source>
        <dbReference type="ARBA" id="ARBA00022490"/>
    </source>
</evidence>
<feature type="region of interest" description="Disordered" evidence="3">
    <location>
        <begin position="622"/>
        <end position="888"/>
    </location>
</feature>
<feature type="region of interest" description="Disordered" evidence="3">
    <location>
        <begin position="963"/>
        <end position="1060"/>
    </location>
</feature>